<evidence type="ECO:0000256" key="2">
    <source>
        <dbReference type="SAM" id="Phobius"/>
    </source>
</evidence>
<evidence type="ECO:0000313" key="3">
    <source>
        <dbReference type="EMBL" id="EIC30580.1"/>
    </source>
</evidence>
<dbReference type="RefSeq" id="WP_005373257.1">
    <property type="nucleotide sequence ID" value="NZ_CM001475.1"/>
</dbReference>
<keyword evidence="2" id="KW-0472">Membrane</keyword>
<feature type="transmembrane region" description="Helical" evidence="2">
    <location>
        <begin position="100"/>
        <end position="120"/>
    </location>
</feature>
<organism evidence="3 4">
    <name type="scientific">Methylomicrobium album BG8</name>
    <dbReference type="NCBI Taxonomy" id="686340"/>
    <lineage>
        <taxon>Bacteria</taxon>
        <taxon>Pseudomonadati</taxon>
        <taxon>Pseudomonadota</taxon>
        <taxon>Gammaproteobacteria</taxon>
        <taxon>Methylococcales</taxon>
        <taxon>Methylococcaceae</taxon>
        <taxon>Methylomicrobium</taxon>
    </lineage>
</organism>
<reference evidence="3 4" key="1">
    <citation type="journal article" date="2013" name="Genome Announc.">
        <title>Genome Sequence of the Obligate Gammaproteobacterial Methanotroph Methylomicrobium album Strain BG8.</title>
        <authorList>
            <person name="Kits K.D."/>
            <person name="Kalyuzhnaya M.G."/>
            <person name="Klotz M.G."/>
            <person name="Jetten M.S."/>
            <person name="Op den Camp H.J."/>
            <person name="Vuilleumier S."/>
            <person name="Bringel F."/>
            <person name="Dispirito A.A."/>
            <person name="Murrell J.C."/>
            <person name="Bruce D."/>
            <person name="Cheng J.F."/>
            <person name="Copeland A."/>
            <person name="Goodwin L."/>
            <person name="Hauser L."/>
            <person name="Lajus A."/>
            <person name="Land M.L."/>
            <person name="Lapidus A."/>
            <person name="Lucas S."/>
            <person name="Medigue C."/>
            <person name="Pitluck S."/>
            <person name="Woyke T."/>
            <person name="Zeytun A."/>
            <person name="Stein L.Y."/>
        </authorList>
    </citation>
    <scope>NUCLEOTIDE SEQUENCE [LARGE SCALE GENOMIC DNA]</scope>
    <source>
        <strain evidence="3 4">BG8</strain>
    </source>
</reference>
<protein>
    <submittedName>
        <fullName evidence="3">Uncharacterized protein</fullName>
    </submittedName>
</protein>
<gene>
    <name evidence="3" type="ORF">Metal_2894</name>
</gene>
<dbReference type="AlphaFoldDB" id="H8GLQ3"/>
<accession>H8GLQ3</accession>
<keyword evidence="2" id="KW-1133">Transmembrane helix</keyword>
<keyword evidence="2" id="KW-0812">Transmembrane</keyword>
<dbReference type="EMBL" id="CM001475">
    <property type="protein sequence ID" value="EIC30580.1"/>
    <property type="molecule type" value="Genomic_DNA"/>
</dbReference>
<evidence type="ECO:0000313" key="4">
    <source>
        <dbReference type="Proteomes" id="UP000005090"/>
    </source>
</evidence>
<dbReference type="HOGENOM" id="CLU_1883304_0_0_6"/>
<dbReference type="STRING" id="686340.Metal_2894"/>
<proteinExistence type="predicted"/>
<keyword evidence="4" id="KW-1185">Reference proteome</keyword>
<name>H8GLQ3_METAL</name>
<dbReference type="Proteomes" id="UP000005090">
    <property type="component" value="Chromosome"/>
</dbReference>
<sequence length="135" mass="14283">MTPNAKKPPERGGAGGFRNNSEQRHFIKTPPYGKQLNLNGQNLIVCTGSGAWERAKSPTWFPGCKVALPFGDDPTAYAWSVAAGHDVLIVGFGDLEPVAVIAKLAGLLLAAGAGLVLYAPKRGPMMRIDRRKGAA</sequence>
<feature type="region of interest" description="Disordered" evidence="1">
    <location>
        <begin position="1"/>
        <end position="21"/>
    </location>
</feature>
<evidence type="ECO:0000256" key="1">
    <source>
        <dbReference type="SAM" id="MobiDB-lite"/>
    </source>
</evidence>